<dbReference type="Proteomes" id="UP000308891">
    <property type="component" value="Unassembled WGS sequence"/>
</dbReference>
<evidence type="ECO:0000313" key="2">
    <source>
        <dbReference type="Proteomes" id="UP000308891"/>
    </source>
</evidence>
<name>A0A4T0V6A9_9NEIS</name>
<organism evidence="1 2">
    <name type="scientific">Crenobacter intestini</name>
    <dbReference type="NCBI Taxonomy" id="2563443"/>
    <lineage>
        <taxon>Bacteria</taxon>
        <taxon>Pseudomonadati</taxon>
        <taxon>Pseudomonadota</taxon>
        <taxon>Betaproteobacteria</taxon>
        <taxon>Neisseriales</taxon>
        <taxon>Neisseriaceae</taxon>
        <taxon>Crenobacter</taxon>
    </lineage>
</organism>
<keyword evidence="2" id="KW-1185">Reference proteome</keyword>
<dbReference type="OrthoDB" id="8592995at2"/>
<proteinExistence type="predicted"/>
<gene>
    <name evidence="1" type="ORF">E5K04_01090</name>
</gene>
<accession>A0A4T0V6A9</accession>
<protein>
    <submittedName>
        <fullName evidence="1">Uncharacterized protein</fullName>
    </submittedName>
</protein>
<reference evidence="1 2" key="1">
    <citation type="submission" date="2019-04" db="EMBL/GenBank/DDBJ databases">
        <title>Crenobacter sp. nov.</title>
        <authorList>
            <person name="Shi S."/>
        </authorList>
    </citation>
    <scope>NUCLEOTIDE SEQUENCE [LARGE SCALE GENOMIC DNA]</scope>
    <source>
        <strain evidence="1 2">GY 70310</strain>
    </source>
</reference>
<dbReference type="EMBL" id="STGJ01000001">
    <property type="protein sequence ID" value="TIC87310.1"/>
    <property type="molecule type" value="Genomic_DNA"/>
</dbReference>
<comment type="caution">
    <text evidence="1">The sequence shown here is derived from an EMBL/GenBank/DDBJ whole genome shotgun (WGS) entry which is preliminary data.</text>
</comment>
<evidence type="ECO:0000313" key="1">
    <source>
        <dbReference type="EMBL" id="TIC87310.1"/>
    </source>
</evidence>
<sequence length="61" mass="6666">MTIAQLKAGYRVCEHLDCGAVRHYEVLKVAPAGRRVEVTFATHCGADSVSYPADAFLYAHV</sequence>
<dbReference type="AlphaFoldDB" id="A0A4T0V6A9"/>